<dbReference type="GO" id="GO:0005524">
    <property type="term" value="F:ATP binding"/>
    <property type="evidence" value="ECO:0007669"/>
    <property type="project" value="UniProtKB-UniRule"/>
</dbReference>
<dbReference type="InterPro" id="IPR017441">
    <property type="entry name" value="Protein_kinase_ATP_BS"/>
</dbReference>
<dbReference type="InterPro" id="IPR051334">
    <property type="entry name" value="SRPK"/>
</dbReference>
<feature type="domain" description="Protein kinase" evidence="10">
    <location>
        <begin position="74"/>
        <end position="439"/>
    </location>
</feature>
<keyword evidence="3" id="KW-0808">Transferase</keyword>
<dbReference type="InterPro" id="IPR000719">
    <property type="entry name" value="Prot_kinase_dom"/>
</dbReference>
<gene>
    <name evidence="11" type="ORF">D6D13_06035</name>
</gene>
<evidence type="ECO:0000256" key="6">
    <source>
        <dbReference type="ARBA" id="ARBA00022840"/>
    </source>
</evidence>
<comment type="caution">
    <text evidence="11">The sequence shown here is derived from an EMBL/GenBank/DDBJ whole genome shotgun (WGS) entry which is preliminary data.</text>
</comment>
<evidence type="ECO:0000256" key="2">
    <source>
        <dbReference type="ARBA" id="ARBA00022527"/>
    </source>
</evidence>
<organism evidence="11">
    <name type="scientific">Aureobasidium pullulans</name>
    <name type="common">Black yeast</name>
    <name type="synonym">Pullularia pullulans</name>
    <dbReference type="NCBI Taxonomy" id="5580"/>
    <lineage>
        <taxon>Eukaryota</taxon>
        <taxon>Fungi</taxon>
        <taxon>Dikarya</taxon>
        <taxon>Ascomycota</taxon>
        <taxon>Pezizomycotina</taxon>
        <taxon>Dothideomycetes</taxon>
        <taxon>Dothideomycetidae</taxon>
        <taxon>Dothideales</taxon>
        <taxon>Saccotheciaceae</taxon>
        <taxon>Aureobasidium</taxon>
    </lineage>
</organism>
<dbReference type="InterPro" id="IPR011009">
    <property type="entry name" value="Kinase-like_dom_sf"/>
</dbReference>
<dbReference type="EC" id="2.7.11.1" evidence="1"/>
<keyword evidence="6 9" id="KW-0067">ATP-binding</keyword>
<dbReference type="EMBL" id="QZAS01000020">
    <property type="protein sequence ID" value="THX09325.1"/>
    <property type="molecule type" value="Genomic_DNA"/>
</dbReference>
<dbReference type="PROSITE" id="PS00107">
    <property type="entry name" value="PROTEIN_KINASE_ATP"/>
    <property type="match status" value="1"/>
</dbReference>
<dbReference type="PANTHER" id="PTHR47634:SF9">
    <property type="entry name" value="PROTEIN KINASE DOMAIN-CONTAINING PROTEIN-RELATED"/>
    <property type="match status" value="1"/>
</dbReference>
<evidence type="ECO:0000256" key="3">
    <source>
        <dbReference type="ARBA" id="ARBA00022679"/>
    </source>
</evidence>
<dbReference type="Gene3D" id="1.10.510.10">
    <property type="entry name" value="Transferase(Phosphotransferase) domain 1"/>
    <property type="match status" value="1"/>
</dbReference>
<dbReference type="Pfam" id="PF00069">
    <property type="entry name" value="Pkinase"/>
    <property type="match status" value="2"/>
</dbReference>
<keyword evidence="2" id="KW-0723">Serine/threonine-protein kinase</keyword>
<protein>
    <recommendedName>
        <fullName evidence="1">non-specific serine/threonine protein kinase</fullName>
        <ecNumber evidence="1">2.7.11.1</ecNumber>
    </recommendedName>
</protein>
<feature type="binding site" evidence="9">
    <location>
        <position position="103"/>
    </location>
    <ligand>
        <name>ATP</name>
        <dbReference type="ChEBI" id="CHEBI:30616"/>
    </ligand>
</feature>
<dbReference type="PROSITE" id="PS50011">
    <property type="entry name" value="PROTEIN_KINASE_DOM"/>
    <property type="match status" value="1"/>
</dbReference>
<proteinExistence type="predicted"/>
<evidence type="ECO:0000313" key="11">
    <source>
        <dbReference type="EMBL" id="THX09325.1"/>
    </source>
</evidence>
<dbReference type="PANTHER" id="PTHR47634">
    <property type="entry name" value="PROTEIN KINASE DOMAIN-CONTAINING PROTEIN-RELATED"/>
    <property type="match status" value="1"/>
</dbReference>
<evidence type="ECO:0000256" key="9">
    <source>
        <dbReference type="PROSITE-ProRule" id="PRU10141"/>
    </source>
</evidence>
<dbReference type="GO" id="GO:0000245">
    <property type="term" value="P:spliceosomal complex assembly"/>
    <property type="evidence" value="ECO:0007669"/>
    <property type="project" value="TreeGrafter"/>
</dbReference>
<dbReference type="GO" id="GO:0050684">
    <property type="term" value="P:regulation of mRNA processing"/>
    <property type="evidence" value="ECO:0007669"/>
    <property type="project" value="TreeGrafter"/>
</dbReference>
<comment type="catalytic activity">
    <reaction evidence="8">
        <text>L-seryl-[protein] + ATP = O-phospho-L-seryl-[protein] + ADP + H(+)</text>
        <dbReference type="Rhea" id="RHEA:17989"/>
        <dbReference type="Rhea" id="RHEA-COMP:9863"/>
        <dbReference type="Rhea" id="RHEA-COMP:11604"/>
        <dbReference type="ChEBI" id="CHEBI:15378"/>
        <dbReference type="ChEBI" id="CHEBI:29999"/>
        <dbReference type="ChEBI" id="CHEBI:30616"/>
        <dbReference type="ChEBI" id="CHEBI:83421"/>
        <dbReference type="ChEBI" id="CHEBI:456216"/>
        <dbReference type="EC" id="2.7.11.1"/>
    </reaction>
</comment>
<accession>A0A4S9CPV6</accession>
<evidence type="ECO:0000256" key="7">
    <source>
        <dbReference type="ARBA" id="ARBA00047899"/>
    </source>
</evidence>
<comment type="catalytic activity">
    <reaction evidence="7">
        <text>L-threonyl-[protein] + ATP = O-phospho-L-threonyl-[protein] + ADP + H(+)</text>
        <dbReference type="Rhea" id="RHEA:46608"/>
        <dbReference type="Rhea" id="RHEA-COMP:11060"/>
        <dbReference type="Rhea" id="RHEA-COMP:11605"/>
        <dbReference type="ChEBI" id="CHEBI:15378"/>
        <dbReference type="ChEBI" id="CHEBI:30013"/>
        <dbReference type="ChEBI" id="CHEBI:30616"/>
        <dbReference type="ChEBI" id="CHEBI:61977"/>
        <dbReference type="ChEBI" id="CHEBI:456216"/>
        <dbReference type="EC" id="2.7.11.1"/>
    </reaction>
</comment>
<keyword evidence="4 9" id="KW-0547">Nucleotide-binding</keyword>
<dbReference type="SUPFAM" id="SSF56112">
    <property type="entry name" value="Protein kinase-like (PK-like)"/>
    <property type="match status" value="1"/>
</dbReference>
<reference evidence="11" key="1">
    <citation type="submission" date="2018-10" db="EMBL/GenBank/DDBJ databases">
        <title>Fifty Aureobasidium pullulans genomes reveal a recombining polyextremotolerant generalist.</title>
        <authorList>
            <person name="Gostincar C."/>
            <person name="Turk M."/>
            <person name="Zajc J."/>
            <person name="Gunde-Cimerman N."/>
        </authorList>
    </citation>
    <scope>NUCLEOTIDE SEQUENCE [LARGE SCALE GENOMIC DNA]</scope>
    <source>
        <strain evidence="11">EXF-10085</strain>
    </source>
</reference>
<sequence length="622" mass="70229">MCRSLGLIHLGLRPLTAVRVRAPHPRAHHLSQYRSFITSKFRYACDVEAEPLHRYRSGGYHPVRLGDAFKQGRYKVLHKLGHGGFSTVWIARDQSLNRNVALKILTSEGSSSRKRELCMHQRLLENSVPPTNDHKHIVRLLDNFDHPGPNGTHKCLVLELLGPSAATVIDQRFAGNRLPGITAKKACKEIALALEILHAQGIGHGDLHTGNLAFMIPGLKLLPEEELSKKLGKPRVGPVSRPDSEPLEPGMPEYLVWPARLPANDPNFEKSSVKLIDFGESFMSDNKAETLHTPLALRAPEVLFQDEYDLRVDYWSLGCTMFELVVGQPPFSSLMANKEDILQQIADLIGEPPEKWQSQWKAMPKWEACEDDGPIYKLSQWLDLLYFDSNAFPDFTQQELAQFGRLIGRLLRWNPGDRKSYRMSGFKTVSGEVQVDDWKQRILDHCTPDLLASSLSHLARTNDLTMQAEKTSPNFLSLPAELHNQIVGEMDFPSALNLSKANRYFRRTVDATNKPVPYGFCRELDHLSFCRQFRKHFVCYKCRCIKPSTAFVKKQIKKKRGVLSGEHLNRSCFDCSVSSGAFGGRQVKAPNGGIYWIVRNPMGVNVLKFVSACIESRWPGSI</sequence>
<dbReference type="Gene3D" id="3.30.200.20">
    <property type="entry name" value="Phosphorylase Kinase, domain 1"/>
    <property type="match status" value="1"/>
</dbReference>
<evidence type="ECO:0000256" key="4">
    <source>
        <dbReference type="ARBA" id="ARBA00022741"/>
    </source>
</evidence>
<dbReference type="SMART" id="SM00220">
    <property type="entry name" value="S_TKc"/>
    <property type="match status" value="1"/>
</dbReference>
<evidence type="ECO:0000259" key="10">
    <source>
        <dbReference type="PROSITE" id="PS50011"/>
    </source>
</evidence>
<name>A0A4S9CPV6_AURPU</name>
<evidence type="ECO:0000256" key="8">
    <source>
        <dbReference type="ARBA" id="ARBA00048679"/>
    </source>
</evidence>
<dbReference type="GO" id="GO:0004674">
    <property type="term" value="F:protein serine/threonine kinase activity"/>
    <property type="evidence" value="ECO:0007669"/>
    <property type="project" value="UniProtKB-KW"/>
</dbReference>
<evidence type="ECO:0000256" key="5">
    <source>
        <dbReference type="ARBA" id="ARBA00022777"/>
    </source>
</evidence>
<keyword evidence="5 11" id="KW-0418">Kinase</keyword>
<dbReference type="AlphaFoldDB" id="A0A4S9CPV6"/>
<evidence type="ECO:0000256" key="1">
    <source>
        <dbReference type="ARBA" id="ARBA00012513"/>
    </source>
</evidence>